<reference evidence="14 15" key="1">
    <citation type="submission" date="2022-10" db="EMBL/GenBank/DDBJ databases">
        <title>Chitinophaga nivalis PC15 sp. nov., isolated from Pyeongchang county, South Korea.</title>
        <authorList>
            <person name="Trinh H.N."/>
        </authorList>
    </citation>
    <scope>NUCLEOTIDE SEQUENCE [LARGE SCALE GENOMIC DNA]</scope>
    <source>
        <strain evidence="14 15">PC14</strain>
    </source>
</reference>
<dbReference type="Pfam" id="PF02254">
    <property type="entry name" value="TrkA_N"/>
    <property type="match status" value="1"/>
</dbReference>
<feature type="region of interest" description="Disordered" evidence="11">
    <location>
        <begin position="610"/>
        <end position="632"/>
    </location>
</feature>
<feature type="transmembrane region" description="Helical" evidence="12">
    <location>
        <begin position="88"/>
        <end position="111"/>
    </location>
</feature>
<evidence type="ECO:0000256" key="3">
    <source>
        <dbReference type="ARBA" id="ARBA00022448"/>
    </source>
</evidence>
<dbReference type="PANTHER" id="PTHR46157">
    <property type="entry name" value="K(+) EFFLUX ANTIPORTER 3, CHLOROPLASTIC"/>
    <property type="match status" value="1"/>
</dbReference>
<comment type="subcellular location">
    <subcellularLocation>
        <location evidence="1">Membrane</location>
        <topology evidence="1">Multi-pass membrane protein</topology>
    </subcellularLocation>
</comment>
<dbReference type="Gene3D" id="1.20.1530.20">
    <property type="match status" value="1"/>
</dbReference>
<proteinExistence type="inferred from homology"/>
<keyword evidence="15" id="KW-1185">Reference proteome</keyword>
<dbReference type="Gene3D" id="3.40.50.720">
    <property type="entry name" value="NAD(P)-binding Rossmann-like Domain"/>
    <property type="match status" value="1"/>
</dbReference>
<feature type="domain" description="RCK N-terminal" evidence="13">
    <location>
        <begin position="414"/>
        <end position="538"/>
    </location>
</feature>
<sequence length="632" mass="69218">MDQHSLLFQSMVYLAAAIVFVPIAKKLGLGAVLGYLLAGVIIGPSLLGFIGKEGEDIMHFAEFGVVMMLFLIGIELEPALLWRLRASILGLGGLQVTLSAAAIAAIALWLGQPLNTALALGMILSLSSTAIVLQTLNEKGWMETSAGQSAFSVLLFQDIAVIPMLAIFPLLAGTAAADAAPHAPSLRDHLPGWGQTLVVLGAVAVIIVAGRYLVRPLMRVIARTRVRELFTATALLMVVAIAVLMNLVGLSSALGAFLGGVVLANSEYRHELESDIEPFKGLLLGLFFIAVGASIDFKLIMQQPWLIMGLVVGIMTIKGIVLLGLGKIFKLSTDQNLLFAFALADIGEFAFVLLSFTNQTHLMSESMTSMMTAVVAISMALTPLIMLLYEKVIQPHFTMSELKEERDADEINEKNPVIIAGFGRFGSMTGRFLRANGIHATILDMDSDRVDALHNLGIKVYYGDASRYDLLAAAGAKDAKILIIATDNTEQTREIVVMAQRYFPHLQLLVRSKQVEDTFELMDLGVLHIYRETVDTSLRLGVDALRMLGQRAYHSERAARTFFRQDERSLKGLSALRDDKKQYVNSMKERIEEMEKLISSDRIKSWLDEGKGWDASPIRDEVRGEENKDTPQ</sequence>
<keyword evidence="3" id="KW-0813">Transport</keyword>
<keyword evidence="5" id="KW-0633">Potassium transport</keyword>
<evidence type="ECO:0000256" key="7">
    <source>
        <dbReference type="ARBA" id="ARBA00022958"/>
    </source>
</evidence>
<feature type="transmembrane region" description="Helical" evidence="12">
    <location>
        <begin position="304"/>
        <end position="325"/>
    </location>
</feature>
<keyword evidence="9" id="KW-0406">Ion transport</keyword>
<organism evidence="14 15">
    <name type="scientific">Chitinophaga nivalis</name>
    <dbReference type="NCBI Taxonomy" id="2991709"/>
    <lineage>
        <taxon>Bacteria</taxon>
        <taxon>Pseudomonadati</taxon>
        <taxon>Bacteroidota</taxon>
        <taxon>Chitinophagia</taxon>
        <taxon>Chitinophagales</taxon>
        <taxon>Chitinophagaceae</taxon>
        <taxon>Chitinophaga</taxon>
    </lineage>
</organism>
<dbReference type="RefSeq" id="WP_264734500.1">
    <property type="nucleotide sequence ID" value="NZ_JAPDNR010000001.1"/>
</dbReference>
<keyword evidence="7" id="KW-0630">Potassium</keyword>
<evidence type="ECO:0000256" key="2">
    <source>
        <dbReference type="ARBA" id="ARBA00005551"/>
    </source>
</evidence>
<gene>
    <name evidence="14" type="ORF">OL497_27600</name>
</gene>
<feature type="transmembrane region" description="Helical" evidence="12">
    <location>
        <begin position="368"/>
        <end position="389"/>
    </location>
</feature>
<keyword evidence="8 12" id="KW-1133">Transmembrane helix</keyword>
<feature type="transmembrane region" description="Helical" evidence="12">
    <location>
        <begin position="6"/>
        <end position="24"/>
    </location>
</feature>
<keyword evidence="4" id="KW-0050">Antiport</keyword>
<dbReference type="InterPro" id="IPR004771">
    <property type="entry name" value="K/H_exchanger"/>
</dbReference>
<evidence type="ECO:0000256" key="4">
    <source>
        <dbReference type="ARBA" id="ARBA00022449"/>
    </source>
</evidence>
<evidence type="ECO:0000259" key="13">
    <source>
        <dbReference type="PROSITE" id="PS51201"/>
    </source>
</evidence>
<dbReference type="InterPro" id="IPR036291">
    <property type="entry name" value="NAD(P)-bd_dom_sf"/>
</dbReference>
<dbReference type="PANTHER" id="PTHR46157:SF4">
    <property type="entry name" value="K(+) EFFLUX ANTIPORTER 3, CHLOROPLASTIC"/>
    <property type="match status" value="1"/>
</dbReference>
<evidence type="ECO:0000256" key="9">
    <source>
        <dbReference type="ARBA" id="ARBA00023065"/>
    </source>
</evidence>
<name>A0ABT3IUQ8_9BACT</name>
<comment type="caution">
    <text evidence="14">The sequence shown here is derived from an EMBL/GenBank/DDBJ whole genome shotgun (WGS) entry which is preliminary data.</text>
</comment>
<feature type="transmembrane region" description="Helical" evidence="12">
    <location>
        <begin position="31"/>
        <end position="51"/>
    </location>
</feature>
<feature type="transmembrane region" description="Helical" evidence="12">
    <location>
        <begin position="235"/>
        <end position="259"/>
    </location>
</feature>
<comment type="similarity">
    <text evidence="2">Belongs to the monovalent cation:proton antiporter 2 (CPA2) transporter (TC 2.A.37) family.</text>
</comment>
<keyword evidence="10 12" id="KW-0472">Membrane</keyword>
<dbReference type="NCBIfam" id="TIGR00932">
    <property type="entry name" value="2a37"/>
    <property type="match status" value="1"/>
</dbReference>
<keyword evidence="6 12" id="KW-0812">Transmembrane</keyword>
<feature type="transmembrane region" description="Helical" evidence="12">
    <location>
        <begin position="117"/>
        <end position="137"/>
    </location>
</feature>
<evidence type="ECO:0000256" key="1">
    <source>
        <dbReference type="ARBA" id="ARBA00004141"/>
    </source>
</evidence>
<protein>
    <submittedName>
        <fullName evidence="14">Monovalent cation:proton antiporter-2 (CPA2) family protein</fullName>
    </submittedName>
</protein>
<evidence type="ECO:0000256" key="10">
    <source>
        <dbReference type="ARBA" id="ARBA00023136"/>
    </source>
</evidence>
<dbReference type="InterPro" id="IPR006153">
    <property type="entry name" value="Cation/H_exchanger_TM"/>
</dbReference>
<evidence type="ECO:0000256" key="5">
    <source>
        <dbReference type="ARBA" id="ARBA00022538"/>
    </source>
</evidence>
<evidence type="ECO:0000313" key="15">
    <source>
        <dbReference type="Proteomes" id="UP001207742"/>
    </source>
</evidence>
<dbReference type="Proteomes" id="UP001207742">
    <property type="component" value="Unassembled WGS sequence"/>
</dbReference>
<dbReference type="Pfam" id="PF00999">
    <property type="entry name" value="Na_H_Exchanger"/>
    <property type="match status" value="1"/>
</dbReference>
<dbReference type="InterPro" id="IPR038770">
    <property type="entry name" value="Na+/solute_symporter_sf"/>
</dbReference>
<dbReference type="SUPFAM" id="SSF51735">
    <property type="entry name" value="NAD(P)-binding Rossmann-fold domains"/>
    <property type="match status" value="1"/>
</dbReference>
<dbReference type="InterPro" id="IPR003148">
    <property type="entry name" value="RCK_N"/>
</dbReference>
<accession>A0ABT3IUQ8</accession>
<evidence type="ECO:0000256" key="12">
    <source>
        <dbReference type="SAM" id="Phobius"/>
    </source>
</evidence>
<dbReference type="PROSITE" id="PS51201">
    <property type="entry name" value="RCK_N"/>
    <property type="match status" value="1"/>
</dbReference>
<feature type="transmembrane region" description="Helical" evidence="12">
    <location>
        <begin position="57"/>
        <end position="76"/>
    </location>
</feature>
<feature type="transmembrane region" description="Helical" evidence="12">
    <location>
        <begin position="337"/>
        <end position="356"/>
    </location>
</feature>
<feature type="transmembrane region" description="Helical" evidence="12">
    <location>
        <begin position="149"/>
        <end position="172"/>
    </location>
</feature>
<evidence type="ECO:0000256" key="6">
    <source>
        <dbReference type="ARBA" id="ARBA00022692"/>
    </source>
</evidence>
<evidence type="ECO:0000313" key="14">
    <source>
        <dbReference type="EMBL" id="MCW3487695.1"/>
    </source>
</evidence>
<feature type="transmembrane region" description="Helical" evidence="12">
    <location>
        <begin position="192"/>
        <end position="214"/>
    </location>
</feature>
<dbReference type="EMBL" id="JAPDNS010000002">
    <property type="protein sequence ID" value="MCW3487695.1"/>
    <property type="molecule type" value="Genomic_DNA"/>
</dbReference>
<evidence type="ECO:0000256" key="11">
    <source>
        <dbReference type="SAM" id="MobiDB-lite"/>
    </source>
</evidence>
<evidence type="ECO:0000256" key="8">
    <source>
        <dbReference type="ARBA" id="ARBA00022989"/>
    </source>
</evidence>